<dbReference type="Gene3D" id="3.30.360.10">
    <property type="entry name" value="Dihydrodipicolinate Reductase, domain 2"/>
    <property type="match status" value="1"/>
</dbReference>
<dbReference type="SUPFAM" id="SSF51735">
    <property type="entry name" value="NAD(P)-binding Rossmann-fold domains"/>
    <property type="match status" value="1"/>
</dbReference>
<dbReference type="InterPro" id="IPR036291">
    <property type="entry name" value="NAD(P)-bd_dom_sf"/>
</dbReference>
<evidence type="ECO:0000259" key="4">
    <source>
        <dbReference type="Pfam" id="PF03447"/>
    </source>
</evidence>
<dbReference type="Proteomes" id="UP001642483">
    <property type="component" value="Unassembled WGS sequence"/>
</dbReference>
<proteinExistence type="inferred from homology"/>
<evidence type="ECO:0000259" key="3">
    <source>
        <dbReference type="Pfam" id="PF01958"/>
    </source>
</evidence>
<feature type="domain" description="Aspartate/homoserine dehydrogenase NAD-binding" evidence="4">
    <location>
        <begin position="7"/>
        <end position="118"/>
    </location>
</feature>
<reference evidence="5 6" key="1">
    <citation type="submission" date="2024-02" db="EMBL/GenBank/DDBJ databases">
        <authorList>
            <person name="Daric V."/>
            <person name="Darras S."/>
        </authorList>
    </citation>
    <scope>NUCLEOTIDE SEQUENCE [LARGE SCALE GENOMIC DNA]</scope>
</reference>
<sequence>MRVGIVGYGNLGKFLVDLILRNGSKHELELDFIWNRTYTKFDESIPKELILTDLKNVVGRSVDLIVEVAHPGISKEYGSLFLTVADYFVGSPTAFADPQVNMSLREAALRHQHAVYIPSGAFWGAQDIQKMANMESLHGLTVTMKKHPSSFRLEGKLKVVNDKLMQDSPATAAVTLYDGPVKELCSLAPNNVNTMAAASIAAHNLGFDKVIGRLVADPSLKKWHVVEVDVTGNTTADGNTFSVKSVRKNPAAPGAVTGSATFHSFWNSLLLARRQGPGIHLC</sequence>
<accession>A0ABP0GMN7</accession>
<evidence type="ECO:0000313" key="5">
    <source>
        <dbReference type="EMBL" id="CAK8692987.1"/>
    </source>
</evidence>
<name>A0ABP0GMN7_CLALP</name>
<gene>
    <name evidence="5" type="ORF">CVLEPA_LOCUS26215</name>
</gene>
<dbReference type="Pfam" id="PF03447">
    <property type="entry name" value="NAD_binding_3"/>
    <property type="match status" value="1"/>
</dbReference>
<dbReference type="SUPFAM" id="SSF55347">
    <property type="entry name" value="Glyceraldehyde-3-phosphate dehydrogenase-like, C-terminal domain"/>
    <property type="match status" value="1"/>
</dbReference>
<dbReference type="InterPro" id="IPR005106">
    <property type="entry name" value="Asp/hSer_DH_NAD-bd"/>
</dbReference>
<feature type="domain" description="Aspartate dehydrogenase" evidence="3">
    <location>
        <begin position="171"/>
        <end position="261"/>
    </location>
</feature>
<comment type="similarity">
    <text evidence="1">Belongs to the L-aspartate dehydrogenase family.</text>
</comment>
<dbReference type="InterPro" id="IPR011182">
    <property type="entry name" value="L-Asp_DH"/>
</dbReference>
<dbReference type="Gene3D" id="3.40.50.720">
    <property type="entry name" value="NAD(P)-binding Rossmann-like Domain"/>
    <property type="match status" value="1"/>
</dbReference>
<evidence type="ECO:0000313" key="6">
    <source>
        <dbReference type="Proteomes" id="UP001642483"/>
    </source>
</evidence>
<organism evidence="5 6">
    <name type="scientific">Clavelina lepadiformis</name>
    <name type="common">Light-bulb sea squirt</name>
    <name type="synonym">Ascidia lepadiformis</name>
    <dbReference type="NCBI Taxonomy" id="159417"/>
    <lineage>
        <taxon>Eukaryota</taxon>
        <taxon>Metazoa</taxon>
        <taxon>Chordata</taxon>
        <taxon>Tunicata</taxon>
        <taxon>Ascidiacea</taxon>
        <taxon>Aplousobranchia</taxon>
        <taxon>Clavelinidae</taxon>
        <taxon>Clavelina</taxon>
    </lineage>
</organism>
<dbReference type="InterPro" id="IPR002811">
    <property type="entry name" value="Asp_DH"/>
</dbReference>
<dbReference type="Pfam" id="PF01958">
    <property type="entry name" value="Asp_DH_C"/>
    <property type="match status" value="1"/>
</dbReference>
<dbReference type="PIRSF" id="PIRSF005227">
    <property type="entry name" value="Asp_dh_NAD_syn"/>
    <property type="match status" value="1"/>
</dbReference>
<evidence type="ECO:0000256" key="2">
    <source>
        <dbReference type="ARBA" id="ARBA00020169"/>
    </source>
</evidence>
<comment type="caution">
    <text evidence="5">The sequence shown here is derived from an EMBL/GenBank/DDBJ whole genome shotgun (WGS) entry which is preliminary data.</text>
</comment>
<dbReference type="EMBL" id="CAWYQH010000130">
    <property type="protein sequence ID" value="CAK8692987.1"/>
    <property type="molecule type" value="Genomic_DNA"/>
</dbReference>
<dbReference type="PANTHER" id="PTHR31873">
    <property type="entry name" value="L-ASPARTATE DEHYDROGENASE-RELATED"/>
    <property type="match status" value="1"/>
</dbReference>
<dbReference type="PANTHER" id="PTHR31873:SF6">
    <property type="entry name" value="ASPARTATE DEHYDROGENASE DOMAIN-CONTAINING PROTEIN"/>
    <property type="match status" value="1"/>
</dbReference>
<keyword evidence="6" id="KW-1185">Reference proteome</keyword>
<protein>
    <recommendedName>
        <fullName evidence="2">Aspartate dehydrogenase domain-containing protein</fullName>
    </recommendedName>
</protein>
<evidence type="ECO:0000256" key="1">
    <source>
        <dbReference type="ARBA" id="ARBA00008331"/>
    </source>
</evidence>